<dbReference type="InterPro" id="IPR008886">
    <property type="entry name" value="UPF0227/Esterase_YqiA"/>
</dbReference>
<dbReference type="SUPFAM" id="SSF53474">
    <property type="entry name" value="alpha/beta-Hydrolases"/>
    <property type="match status" value="1"/>
</dbReference>
<dbReference type="GO" id="GO:0004553">
    <property type="term" value="F:hydrolase activity, hydrolyzing O-glycosyl compounds"/>
    <property type="evidence" value="ECO:0007669"/>
    <property type="project" value="TreeGrafter"/>
</dbReference>
<keyword evidence="1" id="KW-0378">Hydrolase</keyword>
<evidence type="ECO:0000313" key="2">
    <source>
        <dbReference type="EMBL" id="SUZ84282.1"/>
    </source>
</evidence>
<organism evidence="2">
    <name type="scientific">marine metagenome</name>
    <dbReference type="NCBI Taxonomy" id="408172"/>
    <lineage>
        <taxon>unclassified sequences</taxon>
        <taxon>metagenomes</taxon>
        <taxon>ecological metagenomes</taxon>
    </lineage>
</organism>
<dbReference type="InterPro" id="IPR052382">
    <property type="entry name" value="ABHD10_acyl-thioesterase"/>
</dbReference>
<dbReference type="PANTHER" id="PTHR16138">
    <property type="entry name" value="MYCOPHENOLIC ACID ACYL-GLUCURONIDE ESTERASE, MITOCHONDRIAL"/>
    <property type="match status" value="1"/>
</dbReference>
<evidence type="ECO:0008006" key="3">
    <source>
        <dbReference type="Google" id="ProtNLM"/>
    </source>
</evidence>
<dbReference type="InterPro" id="IPR029058">
    <property type="entry name" value="AB_hydrolase_fold"/>
</dbReference>
<proteinExistence type="predicted"/>
<protein>
    <recommendedName>
        <fullName evidence="3">AB hydrolase-1 domain-containing protein</fullName>
    </recommendedName>
</protein>
<dbReference type="AlphaFoldDB" id="A0A381QXX6"/>
<evidence type="ECO:0000256" key="1">
    <source>
        <dbReference type="ARBA" id="ARBA00022801"/>
    </source>
</evidence>
<dbReference type="Pfam" id="PF05728">
    <property type="entry name" value="UPF0227"/>
    <property type="match status" value="1"/>
</dbReference>
<dbReference type="PANTHER" id="PTHR16138:SF7">
    <property type="entry name" value="PALMITOYL-PROTEIN THIOESTERASE ABHD10, MITOCHONDRIAL"/>
    <property type="match status" value="1"/>
</dbReference>
<sequence>MHFVYLHGFGSSPDSSKARFLSERLEAHGATLHCPDLNEPDFATLTVSRMLDQVDSLLAELGPGPSALIGSSLGAFVALHVAERQVLRNASRSTDGCSIVRLVLLAPALTFGADGMKHLGEDGVARWRATDRLDVEHHAEGRVRQVHFALYTDAQRYESFTATMTLPTLILQGRRDEIVDPAVVEQFAADRDHVALTLLDDDHQLKADLDRVWRDIAAFLGVVPAG</sequence>
<dbReference type="Gene3D" id="3.40.50.1820">
    <property type="entry name" value="alpha/beta hydrolase"/>
    <property type="match status" value="1"/>
</dbReference>
<reference evidence="2" key="1">
    <citation type="submission" date="2018-05" db="EMBL/GenBank/DDBJ databases">
        <authorList>
            <person name="Lanie J.A."/>
            <person name="Ng W.-L."/>
            <person name="Kazmierczak K.M."/>
            <person name="Andrzejewski T.M."/>
            <person name="Davidsen T.M."/>
            <person name="Wayne K.J."/>
            <person name="Tettelin H."/>
            <person name="Glass J.I."/>
            <person name="Rusch D."/>
            <person name="Podicherti R."/>
            <person name="Tsui H.-C.T."/>
            <person name="Winkler M.E."/>
        </authorList>
    </citation>
    <scope>NUCLEOTIDE SEQUENCE</scope>
</reference>
<accession>A0A381QXX6</accession>
<gene>
    <name evidence="2" type="ORF">METZ01_LOCUS37136</name>
</gene>
<dbReference type="EMBL" id="UINC01001588">
    <property type="protein sequence ID" value="SUZ84282.1"/>
    <property type="molecule type" value="Genomic_DNA"/>
</dbReference>
<name>A0A381QXX6_9ZZZZ</name>